<proteinExistence type="predicted"/>
<organism evidence="3 4">
    <name type="scientific">Brevibacterium senegalense</name>
    <dbReference type="NCBI Taxonomy" id="1033736"/>
    <lineage>
        <taxon>Bacteria</taxon>
        <taxon>Bacillati</taxon>
        <taxon>Actinomycetota</taxon>
        <taxon>Actinomycetes</taxon>
        <taxon>Micrococcales</taxon>
        <taxon>Brevibacteriaceae</taxon>
        <taxon>Brevibacterium</taxon>
    </lineage>
</organism>
<dbReference type="InterPro" id="IPR021421">
    <property type="entry name" value="DUF3071"/>
</dbReference>
<feature type="compositionally biased region" description="Pro residues" evidence="1">
    <location>
        <begin position="331"/>
        <end position="340"/>
    </location>
</feature>
<dbReference type="EMBL" id="DYUK01000149">
    <property type="protein sequence ID" value="HJG80125.1"/>
    <property type="molecule type" value="Genomic_DNA"/>
</dbReference>
<sequence length="450" mass="47875">MSQLTLRGLTEDEDSLVLVDPTGAEHRLAVDDALIGAVRRARSAHAAETPRGEALRPRDIQAMIRQGLSAEEVAEATGEDIEHIRRYEGPVLSERRHTAQQASRVIVYPDSDSGAPTPLQELVDTRLALREVDPETADWDAWKRQDGTWYVELTFTAGGRPRSAGWTYTRGSVVAQDDEARWLSDTGPTDSGPIPDYGSGEERRRTAASSPLPAAPAARPAPARDHQTETGRILESLRRRRGVAPAPGDTGPAPRPAVEESPAPGAGGLRLVGDADDTAIDGAHTAPSRPEEAQDSRIVALPQTTDADAPAPVQRDRHTEPIGTPRFDAPVEPPQAPPVPEAAETSAAEPAAADGPGSDHPSLLDDPALAGWSAGLDETSEGAEDRDPFATGPTDLVDPETQDRTPAAPSADEAAPAPQAEDEEPQSQRRRGRASVPSWDEIMFGGRGRD</sequence>
<evidence type="ECO:0000256" key="1">
    <source>
        <dbReference type="SAM" id="MobiDB-lite"/>
    </source>
</evidence>
<comment type="caution">
    <text evidence="3">The sequence shown here is derived from an EMBL/GenBank/DDBJ whole genome shotgun (WGS) entry which is preliminary data.</text>
</comment>
<evidence type="ECO:0000313" key="3">
    <source>
        <dbReference type="EMBL" id="HJG80125.1"/>
    </source>
</evidence>
<feature type="domain" description="DUF3071" evidence="2">
    <location>
        <begin position="1"/>
        <end position="168"/>
    </location>
</feature>
<reference evidence="3" key="2">
    <citation type="submission" date="2021-09" db="EMBL/GenBank/DDBJ databases">
        <authorList>
            <person name="Gilroy R."/>
        </authorList>
    </citation>
    <scope>NUCLEOTIDE SEQUENCE</scope>
    <source>
        <strain evidence="3">ChiGjej5B5-7349</strain>
    </source>
</reference>
<dbReference type="InterPro" id="IPR047682">
    <property type="entry name" value="SepH-like"/>
</dbReference>
<evidence type="ECO:0000259" key="2">
    <source>
        <dbReference type="Pfam" id="PF11268"/>
    </source>
</evidence>
<dbReference type="AlphaFoldDB" id="A0A921SNA4"/>
<dbReference type="Proteomes" id="UP000784435">
    <property type="component" value="Unassembled WGS sequence"/>
</dbReference>
<name>A0A921SNA4_9MICO</name>
<protein>
    <submittedName>
        <fullName evidence="3">DUF3071 domain-containing protein</fullName>
    </submittedName>
</protein>
<feature type="compositionally biased region" description="Low complexity" evidence="1">
    <location>
        <begin position="207"/>
        <end position="221"/>
    </location>
</feature>
<accession>A0A921SNA4</accession>
<dbReference type="Pfam" id="PF11268">
    <property type="entry name" value="DUF3071"/>
    <property type="match status" value="1"/>
</dbReference>
<reference evidence="3" key="1">
    <citation type="journal article" date="2021" name="PeerJ">
        <title>Extensive microbial diversity within the chicken gut microbiome revealed by metagenomics and culture.</title>
        <authorList>
            <person name="Gilroy R."/>
            <person name="Ravi A."/>
            <person name="Getino M."/>
            <person name="Pursley I."/>
            <person name="Horton D.L."/>
            <person name="Alikhan N.F."/>
            <person name="Baker D."/>
            <person name="Gharbi K."/>
            <person name="Hall N."/>
            <person name="Watson M."/>
            <person name="Adriaenssens E.M."/>
            <person name="Foster-Nyarko E."/>
            <person name="Jarju S."/>
            <person name="Secka A."/>
            <person name="Antonio M."/>
            <person name="Oren A."/>
            <person name="Chaudhuri R.R."/>
            <person name="La Ragione R."/>
            <person name="Hildebrand F."/>
            <person name="Pallen M.J."/>
        </authorList>
    </citation>
    <scope>NUCLEOTIDE SEQUENCE</scope>
    <source>
        <strain evidence="3">ChiGjej5B5-7349</strain>
    </source>
</reference>
<evidence type="ECO:0000313" key="4">
    <source>
        <dbReference type="Proteomes" id="UP000784435"/>
    </source>
</evidence>
<feature type="region of interest" description="Disordered" evidence="1">
    <location>
        <begin position="179"/>
        <end position="450"/>
    </location>
</feature>
<dbReference type="NCBIfam" id="NF040712">
    <property type="entry name" value="SepH"/>
    <property type="match status" value="1"/>
</dbReference>
<feature type="compositionally biased region" description="Low complexity" evidence="1">
    <location>
        <begin position="341"/>
        <end position="353"/>
    </location>
</feature>
<feature type="compositionally biased region" description="Low complexity" evidence="1">
    <location>
        <begin position="406"/>
        <end position="419"/>
    </location>
</feature>
<gene>
    <name evidence="3" type="ORF">K8V08_06910</name>
</gene>